<evidence type="ECO:0000313" key="2">
    <source>
        <dbReference type="Proteomes" id="UP000198859"/>
    </source>
</evidence>
<sequence length="31" mass="3325">MGWVGRHVHLVDPAPRCDAADVGLLTLPRAT</sequence>
<dbReference type="Proteomes" id="UP000198859">
    <property type="component" value="Chromosome I"/>
</dbReference>
<accession>A0A1H1S0D2</accession>
<dbReference type="EMBL" id="LT629757">
    <property type="protein sequence ID" value="SDS41442.1"/>
    <property type="molecule type" value="Genomic_DNA"/>
</dbReference>
<gene>
    <name evidence="1" type="ORF">SAMN04488570_1825</name>
</gene>
<dbReference type="STRING" id="642780.SAMN04488570_1825"/>
<proteinExistence type="predicted"/>
<protein>
    <submittedName>
        <fullName evidence="1">Uncharacterized protein</fullName>
    </submittedName>
</protein>
<dbReference type="AlphaFoldDB" id="A0A1H1S0D2"/>
<name>A0A1H1S0D2_9ACTN</name>
<keyword evidence="2" id="KW-1185">Reference proteome</keyword>
<organism evidence="1 2">
    <name type="scientific">Nocardioides scoriae</name>
    <dbReference type="NCBI Taxonomy" id="642780"/>
    <lineage>
        <taxon>Bacteria</taxon>
        <taxon>Bacillati</taxon>
        <taxon>Actinomycetota</taxon>
        <taxon>Actinomycetes</taxon>
        <taxon>Propionibacteriales</taxon>
        <taxon>Nocardioidaceae</taxon>
        <taxon>Nocardioides</taxon>
    </lineage>
</organism>
<reference evidence="2" key="1">
    <citation type="submission" date="2016-10" db="EMBL/GenBank/DDBJ databases">
        <authorList>
            <person name="Varghese N."/>
            <person name="Submissions S."/>
        </authorList>
    </citation>
    <scope>NUCLEOTIDE SEQUENCE [LARGE SCALE GENOMIC DNA]</scope>
    <source>
        <strain evidence="2">DSM 22127</strain>
    </source>
</reference>
<evidence type="ECO:0000313" key="1">
    <source>
        <dbReference type="EMBL" id="SDS41442.1"/>
    </source>
</evidence>